<dbReference type="SUPFAM" id="SSF69572">
    <property type="entry name" value="Activating enzymes of the ubiquitin-like proteins"/>
    <property type="match status" value="1"/>
</dbReference>
<dbReference type="Gene3D" id="3.40.50.720">
    <property type="entry name" value="NAD(P)-binding Rossmann-like Domain"/>
    <property type="match status" value="1"/>
</dbReference>
<dbReference type="PANTHER" id="PTHR10953:SF102">
    <property type="entry name" value="ADENYLYLTRANSFERASE AND SULFURTRANSFERASE MOCS3"/>
    <property type="match status" value="1"/>
</dbReference>
<name>A0AAQ4CN13_9CREN</name>
<dbReference type="GO" id="GO:0005737">
    <property type="term" value="C:cytoplasm"/>
    <property type="evidence" value="ECO:0007669"/>
    <property type="project" value="TreeGrafter"/>
</dbReference>
<dbReference type="InterPro" id="IPR045886">
    <property type="entry name" value="ThiF/MoeB/HesA"/>
</dbReference>
<dbReference type="CDD" id="cd00757">
    <property type="entry name" value="ThiF_MoeB_HesA_family"/>
    <property type="match status" value="1"/>
</dbReference>
<dbReference type="InterPro" id="IPR000594">
    <property type="entry name" value="ThiF_NAD_FAD-bd"/>
</dbReference>
<evidence type="ECO:0000259" key="1">
    <source>
        <dbReference type="Pfam" id="PF00899"/>
    </source>
</evidence>
<dbReference type="GO" id="GO:0004792">
    <property type="term" value="F:thiosulfate-cyanide sulfurtransferase activity"/>
    <property type="evidence" value="ECO:0007669"/>
    <property type="project" value="TreeGrafter"/>
</dbReference>
<protein>
    <submittedName>
        <fullName evidence="2">Thiamine biosynthesis protein ThiF</fullName>
    </submittedName>
</protein>
<dbReference type="GO" id="GO:0008641">
    <property type="term" value="F:ubiquitin-like modifier activating enzyme activity"/>
    <property type="evidence" value="ECO:0007669"/>
    <property type="project" value="InterPro"/>
</dbReference>
<gene>
    <name evidence="2" type="ORF">SACC_02110</name>
</gene>
<dbReference type="InterPro" id="IPR035985">
    <property type="entry name" value="Ubiquitin-activating_enz"/>
</dbReference>
<dbReference type="Pfam" id="PF00899">
    <property type="entry name" value="ThiF"/>
    <property type="match status" value="1"/>
</dbReference>
<dbReference type="GO" id="GO:0016779">
    <property type="term" value="F:nucleotidyltransferase activity"/>
    <property type="evidence" value="ECO:0007669"/>
    <property type="project" value="TreeGrafter"/>
</dbReference>
<keyword evidence="3" id="KW-1185">Reference proteome</keyword>
<evidence type="ECO:0000313" key="2">
    <source>
        <dbReference type="EMBL" id="BDB97194.1"/>
    </source>
</evidence>
<proteinExistence type="predicted"/>
<dbReference type="RefSeq" id="WP_229571213.1">
    <property type="nucleotide sequence ID" value="NZ_AP025226.1"/>
</dbReference>
<organism evidence="2 3">
    <name type="scientific">Saccharolobus caldissimus</name>
    <dbReference type="NCBI Taxonomy" id="1702097"/>
    <lineage>
        <taxon>Archaea</taxon>
        <taxon>Thermoproteota</taxon>
        <taxon>Thermoprotei</taxon>
        <taxon>Sulfolobales</taxon>
        <taxon>Sulfolobaceae</taxon>
        <taxon>Saccharolobus</taxon>
    </lineage>
</organism>
<sequence length="292" mass="32578">MERYSRQLLVLGLELQQKLSELKVLIAGCGALGSTIAELLARLGVGEITVIDADIVDITNLHRTHLFTEDDVGKPKAEVCANKLSKINSTIKINYIIDIIDEKNIESIIINKDYIFDGLDNLYYKLLLNDAAIKMNIPLIYGGINGEYGSAKLIVPNKTSCLSCFVDYSNTGEETYNACDVIGVTPLIVELTASIQVSLMLKHLRGVIDNSLYYIDSREIEIEKINIQKSISCKSCSLREFPFLNQKILKPKCGIFRLPTEDFNIEKPKVSKTSGRTILCYPKIGCFEKRGS</sequence>
<dbReference type="AlphaFoldDB" id="A0AAQ4CN13"/>
<reference evidence="2 3" key="1">
    <citation type="journal article" date="2022" name="Microbiol. Resour. Announc.">
        <title>Complete Genome Sequence of the Hyperthermophilic and Acidophilic Archaeon Saccharolobus caldissimus Strain HS-3T.</title>
        <authorList>
            <person name="Sakai H.D."/>
            <person name="Kurosawa N."/>
        </authorList>
    </citation>
    <scope>NUCLEOTIDE SEQUENCE [LARGE SCALE GENOMIC DNA]</scope>
    <source>
        <strain evidence="2 3">JCM32116</strain>
    </source>
</reference>
<dbReference type="EMBL" id="AP025226">
    <property type="protein sequence ID" value="BDB97194.1"/>
    <property type="molecule type" value="Genomic_DNA"/>
</dbReference>
<accession>A0AAQ4CN13</accession>
<evidence type="ECO:0000313" key="3">
    <source>
        <dbReference type="Proteomes" id="UP001319921"/>
    </source>
</evidence>
<dbReference type="KEGG" id="scas:SACC_02110"/>
<dbReference type="GeneID" id="68864935"/>
<feature type="domain" description="THIF-type NAD/FAD binding fold" evidence="1">
    <location>
        <begin position="4"/>
        <end position="233"/>
    </location>
</feature>
<dbReference type="PANTHER" id="PTHR10953">
    <property type="entry name" value="UBIQUITIN-ACTIVATING ENZYME E1"/>
    <property type="match status" value="1"/>
</dbReference>
<dbReference type="Proteomes" id="UP001319921">
    <property type="component" value="Chromosome"/>
</dbReference>